<dbReference type="Pfam" id="PF06722">
    <property type="entry name" value="EryCIII-like_C"/>
    <property type="match status" value="1"/>
</dbReference>
<dbReference type="PANTHER" id="PTHR48050">
    <property type="entry name" value="STEROL 3-BETA-GLUCOSYLTRANSFERASE"/>
    <property type="match status" value="1"/>
</dbReference>
<accession>A0A3M0I1M1</accession>
<dbReference type="Pfam" id="PF03033">
    <property type="entry name" value="Glyco_transf_28"/>
    <property type="match status" value="1"/>
</dbReference>
<dbReference type="InterPro" id="IPR050426">
    <property type="entry name" value="Glycosyltransferase_28"/>
</dbReference>
<dbReference type="Gene3D" id="3.40.50.2000">
    <property type="entry name" value="Glycogen Phosphorylase B"/>
    <property type="match status" value="2"/>
</dbReference>
<reference evidence="4 5" key="1">
    <citation type="submission" date="2017-11" db="EMBL/GenBank/DDBJ databases">
        <title>Draft genome of actinobacteria isolated from guarana (Paullinia cupana (Mart.) Ducke.</title>
        <authorList>
            <person name="Siqueira K.A."/>
            <person name="Liotti R.G."/>
            <person name="Mendes T.A.O."/>
            <person name="Soares M.A."/>
        </authorList>
    </citation>
    <scope>NUCLEOTIDE SEQUENCE [LARGE SCALE GENOMIC DNA]</scope>
    <source>
        <strain evidence="4 5">193</strain>
    </source>
</reference>
<dbReference type="InterPro" id="IPR002213">
    <property type="entry name" value="UDP_glucos_trans"/>
</dbReference>
<dbReference type="InterPro" id="IPR010610">
    <property type="entry name" value="EryCIII-like_C"/>
</dbReference>
<dbReference type="CDD" id="cd03784">
    <property type="entry name" value="GT1_Gtf-like"/>
    <property type="match status" value="1"/>
</dbReference>
<gene>
    <name evidence="4" type="ORF">CTZ28_24515</name>
</gene>
<dbReference type="GO" id="GO:0033072">
    <property type="term" value="P:vancomycin biosynthetic process"/>
    <property type="evidence" value="ECO:0007669"/>
    <property type="project" value="UniProtKB-ARBA"/>
</dbReference>
<comment type="caution">
    <text evidence="4">The sequence shown here is derived from an EMBL/GenBank/DDBJ whole genome shotgun (WGS) entry which is preliminary data.</text>
</comment>
<evidence type="ECO:0000259" key="3">
    <source>
        <dbReference type="Pfam" id="PF06722"/>
    </source>
</evidence>
<proteinExistence type="predicted"/>
<name>A0A3M0I1M1_9ACTN</name>
<evidence type="ECO:0000313" key="5">
    <source>
        <dbReference type="Proteomes" id="UP000270471"/>
    </source>
</evidence>
<feature type="domain" description="Glycosyltransferase family 28 N-terminal" evidence="2">
    <location>
        <begin position="3"/>
        <end position="123"/>
    </location>
</feature>
<dbReference type="GO" id="GO:0005975">
    <property type="term" value="P:carbohydrate metabolic process"/>
    <property type="evidence" value="ECO:0007669"/>
    <property type="project" value="InterPro"/>
</dbReference>
<organism evidence="4 5">
    <name type="scientific">Streptomyces shenzhenensis</name>
    <dbReference type="NCBI Taxonomy" id="943815"/>
    <lineage>
        <taxon>Bacteria</taxon>
        <taxon>Bacillati</taxon>
        <taxon>Actinomycetota</taxon>
        <taxon>Actinomycetes</taxon>
        <taxon>Kitasatosporales</taxon>
        <taxon>Streptomycetaceae</taxon>
        <taxon>Streptomyces</taxon>
    </lineage>
</organism>
<evidence type="ECO:0000259" key="2">
    <source>
        <dbReference type="Pfam" id="PF03033"/>
    </source>
</evidence>
<evidence type="ECO:0000313" key="4">
    <source>
        <dbReference type="EMBL" id="RMB83187.1"/>
    </source>
</evidence>
<dbReference type="EMBL" id="PENI01000017">
    <property type="protein sequence ID" value="RMB83187.1"/>
    <property type="molecule type" value="Genomic_DNA"/>
</dbReference>
<dbReference type="RefSeq" id="WP_121891881.1">
    <property type="nucleotide sequence ID" value="NZ_PENI01000017.1"/>
</dbReference>
<dbReference type="GO" id="GO:0008194">
    <property type="term" value="F:UDP-glycosyltransferase activity"/>
    <property type="evidence" value="ECO:0007669"/>
    <property type="project" value="InterPro"/>
</dbReference>
<dbReference type="SUPFAM" id="SSF53756">
    <property type="entry name" value="UDP-Glycosyltransferase/glycogen phosphorylase"/>
    <property type="match status" value="1"/>
</dbReference>
<keyword evidence="1 4" id="KW-0808">Transferase</keyword>
<dbReference type="OrthoDB" id="3253247at2"/>
<keyword evidence="5" id="KW-1185">Reference proteome</keyword>
<dbReference type="FunFam" id="3.40.50.2000:FF:000009">
    <property type="entry name" value="Sterol 3-beta-glucosyltransferase UGT80A2"/>
    <property type="match status" value="1"/>
</dbReference>
<protein>
    <submittedName>
        <fullName evidence="4">Glycosyl transferase</fullName>
    </submittedName>
</protein>
<dbReference type="Proteomes" id="UP000270471">
    <property type="component" value="Unassembled WGS sequence"/>
</dbReference>
<dbReference type="GO" id="GO:0016758">
    <property type="term" value="F:hexosyltransferase activity"/>
    <property type="evidence" value="ECO:0007669"/>
    <property type="project" value="InterPro"/>
</dbReference>
<dbReference type="PANTHER" id="PTHR48050:SF13">
    <property type="entry name" value="STEROL 3-BETA-GLUCOSYLTRANSFERASE UGT80A2"/>
    <property type="match status" value="1"/>
</dbReference>
<sequence length="401" mass="42457">MRVLLSTYGTRGDVEPLVALAVRLRELGAEVRMCAPPDDEFAERLDGLGVQLVPVGPPVRELMRGTALPSAADLSRYRTELVDTQFDIYPAAADGCDALVAAGLAQIAARSVAEAAGIRYVYASYAAVHLPSPHHAPPPRPGWPEPEVNDNRTLWELDAHHVNAQFGEALNGHRATIGLPPVDNVRDHVFTGRPWLAADPALGPWRETPGLDVIQTGAWSLADERPLPADLVTFLEAGDPPVYVGFGSMSPSQDIARGVIEALRAQGHRALVSRGWADLGLVDDRDDCFAIGEVNHQGLFGRVAAVVHHGGAGTTATAARAGVPQVVVAAQMSDNPYWAGRVADLDIGAALDGPVPTVESLSAAFKTALAPETRERARELGTRIRTDGAAAAASLLVEALR</sequence>
<dbReference type="AlphaFoldDB" id="A0A3M0I1M1"/>
<dbReference type="InterPro" id="IPR004276">
    <property type="entry name" value="GlycoTrans_28_N"/>
</dbReference>
<evidence type="ECO:0000256" key="1">
    <source>
        <dbReference type="ARBA" id="ARBA00022679"/>
    </source>
</evidence>
<feature type="domain" description="Erythromycin biosynthesis protein CIII-like C-terminal" evidence="3">
    <location>
        <begin position="299"/>
        <end position="378"/>
    </location>
</feature>